<feature type="domain" description="SGNH" evidence="2">
    <location>
        <begin position="65"/>
        <end position="290"/>
    </location>
</feature>
<evidence type="ECO:0000313" key="3">
    <source>
        <dbReference type="EMBL" id="MBA4607538.1"/>
    </source>
</evidence>
<feature type="signal peptide" evidence="1">
    <location>
        <begin position="1"/>
        <end position="24"/>
    </location>
</feature>
<dbReference type="Proteomes" id="UP000550354">
    <property type="component" value="Unassembled WGS sequence"/>
</dbReference>
<keyword evidence="1" id="KW-0732">Signal</keyword>
<keyword evidence="4" id="KW-1185">Reference proteome</keyword>
<name>A0A838XFJ1_9ACTN</name>
<dbReference type="EMBL" id="JACEOG010000001">
    <property type="protein sequence ID" value="MBA4607538.1"/>
    <property type="molecule type" value="Genomic_DNA"/>
</dbReference>
<comment type="caution">
    <text evidence="3">The sequence shown here is derived from an EMBL/GenBank/DDBJ whole genome shotgun (WGS) entry which is preliminary data.</text>
</comment>
<evidence type="ECO:0000259" key="2">
    <source>
        <dbReference type="Pfam" id="PF19040"/>
    </source>
</evidence>
<evidence type="ECO:0000313" key="4">
    <source>
        <dbReference type="Proteomes" id="UP000550354"/>
    </source>
</evidence>
<dbReference type="RefSeq" id="WP_181753635.1">
    <property type="nucleotide sequence ID" value="NZ_JACEOG010000001.1"/>
</dbReference>
<gene>
    <name evidence="3" type="ORF">H1W00_03535</name>
</gene>
<accession>A0A838XFJ1</accession>
<reference evidence="3 4" key="1">
    <citation type="submission" date="2020-07" db="EMBL/GenBank/DDBJ databases">
        <title>Draft genome and description of Aeromicrobium phoceense strain Marseille-Q0843 isolated from healthy skin swab.</title>
        <authorList>
            <person name="Boxberger M."/>
            <person name="La Scola B."/>
        </authorList>
    </citation>
    <scope>NUCLEOTIDE SEQUENCE [LARGE SCALE GENOMIC DNA]</scope>
    <source>
        <strain evidence="3 4">Marseille-Q0843</strain>
    </source>
</reference>
<proteinExistence type="predicted"/>
<protein>
    <recommendedName>
        <fullName evidence="2">SGNH domain-containing protein</fullName>
    </recommendedName>
</protein>
<sequence>MPGGRRARRLALATVTLLALVASALTTATAPAAADSTLSSIPVAELDLAPGTEACFPGHHPGETQVLTCEYGHQGPRVLAIGDSHLRAVSPALRRLAEEGKMRVTLIIRSRCGWSSRVIENDTRWIRDDCQTWRRNVAKYIREQDDVRAIVTHHRASTMAGRTSQRGPDTVKAWRVALERRIPVIALSGAANWPFKDPMPTQCLRENRAPSQWGNCSASVRKVMKFDWTVPAVVLARRAYGPTAAFRIDLRDVHCPKRRCRVVTPSGQIMYRDHQHLTATYSRSLAPLMEKRLRETGVVFPSAKVSRSKRVATAVARCRALHPLPAPMVCTSRHGPRPGVSP</sequence>
<evidence type="ECO:0000256" key="1">
    <source>
        <dbReference type="SAM" id="SignalP"/>
    </source>
</evidence>
<feature type="chain" id="PRO_5038493030" description="SGNH domain-containing protein" evidence="1">
    <location>
        <begin position="25"/>
        <end position="342"/>
    </location>
</feature>
<dbReference type="InterPro" id="IPR043968">
    <property type="entry name" value="SGNH"/>
</dbReference>
<dbReference type="AlphaFoldDB" id="A0A838XFJ1"/>
<organism evidence="3 4">
    <name type="scientific">Aeromicrobium phoceense</name>
    <dbReference type="NCBI Taxonomy" id="2754045"/>
    <lineage>
        <taxon>Bacteria</taxon>
        <taxon>Bacillati</taxon>
        <taxon>Actinomycetota</taxon>
        <taxon>Actinomycetes</taxon>
        <taxon>Propionibacteriales</taxon>
        <taxon>Nocardioidaceae</taxon>
        <taxon>Aeromicrobium</taxon>
    </lineage>
</organism>
<dbReference type="Pfam" id="PF19040">
    <property type="entry name" value="SGNH"/>
    <property type="match status" value="1"/>
</dbReference>